<dbReference type="Pfam" id="PF06123">
    <property type="entry name" value="CreD"/>
    <property type="match status" value="1"/>
</dbReference>
<dbReference type="AlphaFoldDB" id="A0A139SQS8"/>
<organism evidence="2 3">
    <name type="scientific">Ventosimonas gracilis</name>
    <dbReference type="NCBI Taxonomy" id="1680762"/>
    <lineage>
        <taxon>Bacteria</taxon>
        <taxon>Pseudomonadati</taxon>
        <taxon>Pseudomonadota</taxon>
        <taxon>Gammaproteobacteria</taxon>
        <taxon>Pseudomonadales</taxon>
        <taxon>Ventosimonadaceae</taxon>
        <taxon>Ventosimonas</taxon>
    </lineage>
</organism>
<dbReference type="GO" id="GO:0005886">
    <property type="term" value="C:plasma membrane"/>
    <property type="evidence" value="ECO:0007669"/>
    <property type="project" value="TreeGrafter"/>
</dbReference>
<accession>A0A139SQS8</accession>
<feature type="transmembrane region" description="Helical" evidence="1">
    <location>
        <begin position="440"/>
        <end position="459"/>
    </location>
</feature>
<gene>
    <name evidence="2" type="ORF">AXE65_04355</name>
</gene>
<name>A0A139SQS8_9GAMM</name>
<feature type="transmembrane region" description="Helical" evidence="1">
    <location>
        <begin position="388"/>
        <end position="410"/>
    </location>
</feature>
<comment type="caution">
    <text evidence="2">The sequence shown here is derived from an EMBL/GenBank/DDBJ whole genome shotgun (WGS) entry which is preliminary data.</text>
</comment>
<dbReference type="NCBIfam" id="NF008712">
    <property type="entry name" value="PRK11715.1-1"/>
    <property type="match status" value="1"/>
</dbReference>
<evidence type="ECO:0008006" key="4">
    <source>
        <dbReference type="Google" id="ProtNLM"/>
    </source>
</evidence>
<feature type="transmembrane region" description="Helical" evidence="1">
    <location>
        <begin position="333"/>
        <end position="351"/>
    </location>
</feature>
<feature type="transmembrane region" description="Helical" evidence="1">
    <location>
        <begin position="12"/>
        <end position="32"/>
    </location>
</feature>
<dbReference type="RefSeq" id="WP_068391337.1">
    <property type="nucleotide sequence ID" value="NZ_LSZO01000174.1"/>
</dbReference>
<keyword evidence="1" id="KW-1133">Transmembrane helix</keyword>
<keyword evidence="1" id="KW-0812">Transmembrane</keyword>
<evidence type="ECO:0000313" key="2">
    <source>
        <dbReference type="EMBL" id="KXU36959.1"/>
    </source>
</evidence>
<keyword evidence="1" id="KW-0472">Membrane</keyword>
<dbReference type="EMBL" id="LSZO01000174">
    <property type="protein sequence ID" value="KXU36959.1"/>
    <property type="molecule type" value="Genomic_DNA"/>
</dbReference>
<evidence type="ECO:0000313" key="3">
    <source>
        <dbReference type="Proteomes" id="UP000072660"/>
    </source>
</evidence>
<dbReference type="OrthoDB" id="9791851at2"/>
<evidence type="ECO:0000256" key="1">
    <source>
        <dbReference type="SAM" id="Phobius"/>
    </source>
</evidence>
<sequence length="472" mass="53293">MQKTLPRSFGLGLKAFFIIVLMLLLWIPLLFIDHLVGERQNLQRDVISDIAKSTSQSQLITGPVLVLPYRKIERQWKTLDDGSRIQEQHRVHGRLYFLPDRFNYRGHFATEQLNRGIYQARLYKNEGHLSGHFALPAHFGIAEHFADYQFEQPFLAIGISDVRGIRNTVEAYINKSGEPKQDLLFEPGSGEPGLGSGIHAPLPDLEQDGSAQHFDFVINLDLQGTSRFQINPVGRESTAMLESNWPHPSFFGNFLPVSREITDKGFKAHWQTNFFATNMEERLLSFLRNCAEKNGSGCVSYDYNGYARSDFHQQSFGVNFIEPVDQYRKTDRAIKYGLLFIGLTFAVFFLFEVLKRLAIHPMQYAMVGFALALFYLLLLSLSEHIGFLPAYLTSAGACVLLIGIYVSGVLASLKRGLALSGLLLALYALLYALLGAEDYALLIGSILVFGLLAAVMLLTRKLDWYAFSRRED</sequence>
<proteinExistence type="predicted"/>
<dbReference type="PANTHER" id="PTHR30092">
    <property type="entry name" value="INNER MEMBRANE PROTEIN CRED"/>
    <property type="match status" value="1"/>
</dbReference>
<dbReference type="PANTHER" id="PTHR30092:SF0">
    <property type="entry name" value="INNER MEMBRANE PROTEIN CRED"/>
    <property type="match status" value="1"/>
</dbReference>
<dbReference type="Proteomes" id="UP000072660">
    <property type="component" value="Unassembled WGS sequence"/>
</dbReference>
<dbReference type="InterPro" id="IPR010364">
    <property type="entry name" value="Uncharacterised_IM_CreD"/>
</dbReference>
<protein>
    <recommendedName>
        <fullName evidence="4">Cell envelope integrity protein CreD</fullName>
    </recommendedName>
</protein>
<reference evidence="2 3" key="1">
    <citation type="submission" date="2016-02" db="EMBL/GenBank/DDBJ databases">
        <authorList>
            <person name="Wen L."/>
            <person name="He K."/>
            <person name="Yang H."/>
        </authorList>
    </citation>
    <scope>NUCLEOTIDE SEQUENCE [LARGE SCALE GENOMIC DNA]</scope>
    <source>
        <strain evidence="2 3">CV58</strain>
    </source>
</reference>
<keyword evidence="3" id="KW-1185">Reference proteome</keyword>
<feature type="transmembrane region" description="Helical" evidence="1">
    <location>
        <begin position="417"/>
        <end position="434"/>
    </location>
</feature>
<feature type="transmembrane region" description="Helical" evidence="1">
    <location>
        <begin position="363"/>
        <end position="382"/>
    </location>
</feature>
<dbReference type="PIRSF" id="PIRSF004548">
    <property type="entry name" value="CreD"/>
    <property type="match status" value="1"/>
</dbReference>